<evidence type="ECO:0008006" key="5">
    <source>
        <dbReference type="Google" id="ProtNLM"/>
    </source>
</evidence>
<feature type="region of interest" description="Disordered" evidence="2">
    <location>
        <begin position="410"/>
        <end position="432"/>
    </location>
</feature>
<feature type="transmembrane region" description="Helical" evidence="3">
    <location>
        <begin position="86"/>
        <end position="105"/>
    </location>
</feature>
<dbReference type="GO" id="GO:0042910">
    <property type="term" value="F:xenobiotic transmembrane transporter activity"/>
    <property type="evidence" value="ECO:0007669"/>
    <property type="project" value="InterPro"/>
</dbReference>
<dbReference type="InterPro" id="IPR002528">
    <property type="entry name" value="MATE_fam"/>
</dbReference>
<feature type="transmembrane region" description="Helical" evidence="3">
    <location>
        <begin position="342"/>
        <end position="362"/>
    </location>
</feature>
<reference evidence="4" key="1">
    <citation type="submission" date="2021-01" db="EMBL/GenBank/DDBJ databases">
        <authorList>
            <person name="Corre E."/>
            <person name="Pelletier E."/>
            <person name="Niang G."/>
            <person name="Scheremetjew M."/>
            <person name="Finn R."/>
            <person name="Kale V."/>
            <person name="Holt S."/>
            <person name="Cochrane G."/>
            <person name="Meng A."/>
            <person name="Brown T."/>
            <person name="Cohen L."/>
        </authorList>
    </citation>
    <scope>NUCLEOTIDE SEQUENCE</scope>
    <source>
        <strain evidence="4">RCC1130</strain>
    </source>
</reference>
<dbReference type="NCBIfam" id="TIGR00797">
    <property type="entry name" value="matE"/>
    <property type="match status" value="1"/>
</dbReference>
<dbReference type="AlphaFoldDB" id="A0A7S0ISU2"/>
<comment type="similarity">
    <text evidence="1">Belongs to the multi antimicrobial extrusion (MATE) (TC 2.A.66.1) family.</text>
</comment>
<evidence type="ECO:0000256" key="2">
    <source>
        <dbReference type="SAM" id="MobiDB-lite"/>
    </source>
</evidence>
<feature type="transmembrane region" description="Helical" evidence="3">
    <location>
        <begin position="204"/>
        <end position="224"/>
    </location>
</feature>
<gene>
    <name evidence="4" type="ORF">CLEP1334_LOCUS6142</name>
</gene>
<dbReference type="Pfam" id="PF01554">
    <property type="entry name" value="MatE"/>
    <property type="match status" value="2"/>
</dbReference>
<protein>
    <recommendedName>
        <fullName evidence="5">Protein DETOXIFICATION</fullName>
    </recommendedName>
</protein>
<feature type="transmembrane region" description="Helical" evidence="3">
    <location>
        <begin position="266"/>
        <end position="289"/>
    </location>
</feature>
<evidence type="ECO:0000256" key="1">
    <source>
        <dbReference type="ARBA" id="ARBA00010199"/>
    </source>
</evidence>
<keyword evidence="3" id="KW-1133">Transmembrane helix</keyword>
<name>A0A7S0ISU2_9EUKA</name>
<evidence type="ECO:0000256" key="3">
    <source>
        <dbReference type="SAM" id="Phobius"/>
    </source>
</evidence>
<dbReference type="GO" id="GO:0016020">
    <property type="term" value="C:membrane"/>
    <property type="evidence" value="ECO:0007669"/>
    <property type="project" value="InterPro"/>
</dbReference>
<dbReference type="EMBL" id="HBER01012332">
    <property type="protein sequence ID" value="CAD8530890.1"/>
    <property type="molecule type" value="Transcribed_RNA"/>
</dbReference>
<feature type="transmembrane region" description="Helical" evidence="3">
    <location>
        <begin position="368"/>
        <end position="391"/>
    </location>
</feature>
<feature type="transmembrane region" description="Helical" evidence="3">
    <location>
        <begin position="236"/>
        <end position="254"/>
    </location>
</feature>
<feature type="transmembrane region" description="Helical" evidence="3">
    <location>
        <begin position="117"/>
        <end position="136"/>
    </location>
</feature>
<keyword evidence="3" id="KW-0812">Transmembrane</keyword>
<dbReference type="PANTHER" id="PTHR11206">
    <property type="entry name" value="MULTIDRUG RESISTANCE PROTEIN"/>
    <property type="match status" value="1"/>
</dbReference>
<feature type="transmembrane region" description="Helical" evidence="3">
    <location>
        <begin position="51"/>
        <end position="74"/>
    </location>
</feature>
<proteinExistence type="inferred from homology"/>
<keyword evidence="3" id="KW-0472">Membrane</keyword>
<dbReference type="GO" id="GO:0015297">
    <property type="term" value="F:antiporter activity"/>
    <property type="evidence" value="ECO:0007669"/>
    <property type="project" value="InterPro"/>
</dbReference>
<evidence type="ECO:0000313" key="4">
    <source>
        <dbReference type="EMBL" id="CAD8530890.1"/>
    </source>
</evidence>
<feature type="transmembrane region" description="Helical" evidence="3">
    <location>
        <begin position="143"/>
        <end position="165"/>
    </location>
</feature>
<accession>A0A7S0ISU2</accession>
<sequence>MAAGALASSTMNTAALSVFVGLSSATTTLVSQAHGAGDTLQAGLWLHRALFIHAAAALPLTVLLAWLTPLLRLVGQEPRLAADAGAYCALLLPGMWAWAALWALAPWLQAHGVVRPQLNAAIVVAIAHPCFLWLLVRVVGLGFYGAAVASSLSLLCTLLILTMTISKGGARMHLPLLRLRRASIARLDLFLRLGLPGVGMMSEWWASEIAILASGLLPSPTVAISSMSVYQSVNGVCFMLPLGASVAGATRIGAALGGGNGDAARLAAQVCIGLGCSFALACSLSLLAFRKPVACAFTSDEAVQAVVSNELLPPLALYVIADALQVCCGGVLQGCGLQRKGFPFVLAAYYLVGLPLGCALGFRADMGARGMVLGMLCGKLCHATAFVSLVLRTQWAVQLRDSAARVAGEQSLSSGTSAPPQANESVSPRPTKRFTSMFASGRHLNGKASYNGVSDLRDWNAEMEPAGESYP</sequence>
<organism evidence="4">
    <name type="scientific">Calcidiscus leptoporus</name>
    <dbReference type="NCBI Taxonomy" id="127549"/>
    <lineage>
        <taxon>Eukaryota</taxon>
        <taxon>Haptista</taxon>
        <taxon>Haptophyta</taxon>
        <taxon>Prymnesiophyceae</taxon>
        <taxon>Coccolithales</taxon>
        <taxon>Calcidiscaceae</taxon>
        <taxon>Calcidiscus</taxon>
    </lineage>
</organism>